<evidence type="ECO:0000313" key="4">
    <source>
        <dbReference type="Proteomes" id="UP001163336"/>
    </source>
</evidence>
<feature type="domain" description="CAAX prenyl protease 2/Lysostaphin resistance protein A-like" evidence="2">
    <location>
        <begin position="71"/>
        <end position="162"/>
    </location>
</feature>
<dbReference type="Pfam" id="PF02517">
    <property type="entry name" value="Rce1-like"/>
    <property type="match status" value="1"/>
</dbReference>
<keyword evidence="4" id="KW-1185">Reference proteome</keyword>
<keyword evidence="1" id="KW-1133">Transmembrane helix</keyword>
<keyword evidence="1" id="KW-0472">Membrane</keyword>
<evidence type="ECO:0000313" key="3">
    <source>
        <dbReference type="EMBL" id="BDT57979.1"/>
    </source>
</evidence>
<name>A0ABN6TD71_9BURK</name>
<evidence type="ECO:0000259" key="2">
    <source>
        <dbReference type="Pfam" id="PF02517"/>
    </source>
</evidence>
<accession>A0ABN6TD71</accession>
<feature type="transmembrane region" description="Helical" evidence="1">
    <location>
        <begin position="65"/>
        <end position="85"/>
    </location>
</feature>
<proteinExistence type="predicted"/>
<dbReference type="RefSeq" id="WP_281913315.1">
    <property type="nucleotide sequence ID" value="NZ_AP026966.1"/>
</dbReference>
<keyword evidence="1" id="KW-0812">Transmembrane</keyword>
<gene>
    <name evidence="3" type="ORF">MasN3_14730</name>
</gene>
<feature type="transmembrane region" description="Helical" evidence="1">
    <location>
        <begin position="125"/>
        <end position="145"/>
    </location>
</feature>
<feature type="transmembrane region" description="Helical" evidence="1">
    <location>
        <begin position="26"/>
        <end position="53"/>
    </location>
</feature>
<evidence type="ECO:0000256" key="1">
    <source>
        <dbReference type="SAM" id="Phobius"/>
    </source>
</evidence>
<reference evidence="3" key="1">
    <citation type="submission" date="2022-11" db="EMBL/GenBank/DDBJ databases">
        <title>Isolation and characterization of PLA-degrading bacterium Massilia sp. from Antarctic soil.</title>
        <authorList>
            <person name="Sato K."/>
            <person name="Gomez-Fuentes C."/>
            <person name="Ahmad S.A."/>
            <person name="Zulkharnain A."/>
        </authorList>
    </citation>
    <scope>NUCLEOTIDE SEQUENCE</scope>
    <source>
        <strain evidence="3">N-3</strain>
    </source>
</reference>
<dbReference type="EMBL" id="AP026966">
    <property type="protein sequence ID" value="BDT57979.1"/>
    <property type="molecule type" value="Genomic_DNA"/>
</dbReference>
<feature type="transmembrane region" description="Helical" evidence="1">
    <location>
        <begin position="151"/>
        <end position="177"/>
    </location>
</feature>
<protein>
    <recommendedName>
        <fullName evidence="2">CAAX prenyl protease 2/Lysostaphin resistance protein A-like domain-containing protein</fullName>
    </recommendedName>
</protein>
<organism evidence="3 4">
    <name type="scientific">Massilia varians</name>
    <dbReference type="NCBI Taxonomy" id="457921"/>
    <lineage>
        <taxon>Bacteria</taxon>
        <taxon>Pseudomonadati</taxon>
        <taxon>Pseudomonadota</taxon>
        <taxon>Betaproteobacteria</taxon>
        <taxon>Burkholderiales</taxon>
        <taxon>Oxalobacteraceae</taxon>
        <taxon>Telluria group</taxon>
        <taxon>Massilia</taxon>
    </lineage>
</organism>
<dbReference type="Proteomes" id="UP001163336">
    <property type="component" value="Chromosome"/>
</dbReference>
<sequence length="181" mass="18605">MAHWITSIPPPLARWRASLEHAPYRAAATLGACLGNAGTLCALLVAGIVLQFLPPEPWGHSAAAGLARLTPAGVFLAAVIYAPIIETALGQVLPMEAVHRLGAPPIAGILLSALLFACGHYLNGGLAHGVTTFSGGLIFACAYVSMRWAGFAPAALAAATAHAVQNGTVLFVIMPLVPQWA</sequence>
<dbReference type="InterPro" id="IPR003675">
    <property type="entry name" value="Rce1/LyrA-like_dom"/>
</dbReference>
<feature type="transmembrane region" description="Helical" evidence="1">
    <location>
        <begin position="97"/>
        <end position="118"/>
    </location>
</feature>